<evidence type="ECO:0000313" key="3">
    <source>
        <dbReference type="Proteomes" id="UP000682733"/>
    </source>
</evidence>
<evidence type="ECO:0000313" key="2">
    <source>
        <dbReference type="EMBL" id="CAF4332602.1"/>
    </source>
</evidence>
<sequence length="78" mass="8873">MCMDGASKFSKHLNPTIVEQLKSDKPKVHFPSLVIGTWLRYITCVDEQNRPMIIPDSLADQSNLKEIANKIEPNVKHL</sequence>
<organism evidence="2 3">
    <name type="scientific">Didymodactylos carnosus</name>
    <dbReference type="NCBI Taxonomy" id="1234261"/>
    <lineage>
        <taxon>Eukaryota</taxon>
        <taxon>Metazoa</taxon>
        <taxon>Spiralia</taxon>
        <taxon>Gnathifera</taxon>
        <taxon>Rotifera</taxon>
        <taxon>Eurotatoria</taxon>
        <taxon>Bdelloidea</taxon>
        <taxon>Philodinida</taxon>
        <taxon>Philodinidae</taxon>
        <taxon>Didymodactylos</taxon>
    </lineage>
</organism>
<protein>
    <submittedName>
        <fullName evidence="2">Uncharacterized protein</fullName>
    </submittedName>
</protein>
<dbReference type="InterPro" id="IPR008927">
    <property type="entry name" value="6-PGluconate_DH-like_C_sf"/>
</dbReference>
<dbReference type="Proteomes" id="UP000677228">
    <property type="component" value="Unassembled WGS sequence"/>
</dbReference>
<accession>A0A8S2UA22</accession>
<dbReference type="SUPFAM" id="SSF48179">
    <property type="entry name" value="6-phosphogluconate dehydrogenase C-terminal domain-like"/>
    <property type="match status" value="1"/>
</dbReference>
<dbReference type="EMBL" id="CAJNOK010039281">
    <property type="protein sequence ID" value="CAF1543736.1"/>
    <property type="molecule type" value="Genomic_DNA"/>
</dbReference>
<dbReference type="AlphaFoldDB" id="A0A8S2UA22"/>
<dbReference type="EMBL" id="CAJOBA010061658">
    <property type="protein sequence ID" value="CAF4332602.1"/>
    <property type="molecule type" value="Genomic_DNA"/>
</dbReference>
<dbReference type="Gene3D" id="1.10.1040.10">
    <property type="entry name" value="N-(1-d-carboxylethyl)-l-norvaline Dehydrogenase, domain 2"/>
    <property type="match status" value="1"/>
</dbReference>
<evidence type="ECO:0000313" key="1">
    <source>
        <dbReference type="EMBL" id="CAF1543736.1"/>
    </source>
</evidence>
<comment type="caution">
    <text evidence="2">The sequence shown here is derived from an EMBL/GenBank/DDBJ whole genome shotgun (WGS) entry which is preliminary data.</text>
</comment>
<dbReference type="InterPro" id="IPR013328">
    <property type="entry name" value="6PGD_dom2"/>
</dbReference>
<name>A0A8S2UA22_9BILA</name>
<gene>
    <name evidence="1" type="ORF">OVA965_LOCUS38914</name>
    <name evidence="2" type="ORF">TMI583_LOCUS40155</name>
</gene>
<dbReference type="Proteomes" id="UP000682733">
    <property type="component" value="Unassembled WGS sequence"/>
</dbReference>
<reference evidence="2" key="1">
    <citation type="submission" date="2021-02" db="EMBL/GenBank/DDBJ databases">
        <authorList>
            <person name="Nowell W R."/>
        </authorList>
    </citation>
    <scope>NUCLEOTIDE SEQUENCE</scope>
</reference>
<proteinExistence type="predicted"/>